<name>A0ABS4DLU7_9GAMM</name>
<dbReference type="Proteomes" id="UP000823790">
    <property type="component" value="Unassembled WGS sequence"/>
</dbReference>
<organism evidence="3 4">
    <name type="scientific">Frateuria flava</name>
    <dbReference type="NCBI Taxonomy" id="2821489"/>
    <lineage>
        <taxon>Bacteria</taxon>
        <taxon>Pseudomonadati</taxon>
        <taxon>Pseudomonadota</taxon>
        <taxon>Gammaproteobacteria</taxon>
        <taxon>Lysobacterales</taxon>
        <taxon>Rhodanobacteraceae</taxon>
        <taxon>Frateuria</taxon>
    </lineage>
</organism>
<reference evidence="3 4" key="1">
    <citation type="submission" date="2021-04" db="EMBL/GenBank/DDBJ databases">
        <authorList>
            <person name="Huq M.A."/>
        </authorList>
    </citation>
    <scope>NUCLEOTIDE SEQUENCE [LARGE SCALE GENOMIC DNA]</scope>
    <source>
        <strain evidence="3 4">MAH-13</strain>
    </source>
</reference>
<protein>
    <submittedName>
        <fullName evidence="3">Universal stress protein</fullName>
    </submittedName>
</protein>
<evidence type="ECO:0000259" key="2">
    <source>
        <dbReference type="Pfam" id="PF00582"/>
    </source>
</evidence>
<sequence>MNAVIHAPDRIPEGTARPVLPVESQPSDIVAIATSTSPWNPAVQVATTLAARWQSLLTGCFVDASLRMLRGPESEPSVLGLLLDTPVQDFETADAFRAFARSRGVPHASWVVAHTGLARVLRELGAWHSLAVLERDVVDGESLTGLLGEVLLACRLPTLILPPEWNRDTPFQRVLVAWDGSTEAIRAIHAALPLLQGARRVVLLDGGRPHSPEGECYLPHFEPFVYMARHGIEADPMCVGIPARTAGAALLKKAEQVGADLIVMGAFAHSRMRERAIGCATRYVLEHAQIPIFLQH</sequence>
<dbReference type="PRINTS" id="PR01438">
    <property type="entry name" value="UNVRSLSTRESS"/>
</dbReference>
<feature type="domain" description="UspA" evidence="2">
    <location>
        <begin position="246"/>
        <end position="292"/>
    </location>
</feature>
<dbReference type="Pfam" id="PF00582">
    <property type="entry name" value="Usp"/>
    <property type="match status" value="1"/>
</dbReference>
<dbReference type="InterPro" id="IPR006016">
    <property type="entry name" value="UspA"/>
</dbReference>
<evidence type="ECO:0000256" key="1">
    <source>
        <dbReference type="ARBA" id="ARBA00008791"/>
    </source>
</evidence>
<evidence type="ECO:0000313" key="4">
    <source>
        <dbReference type="Proteomes" id="UP000823790"/>
    </source>
</evidence>
<dbReference type="EMBL" id="JAGJRS010000014">
    <property type="protein sequence ID" value="MBP1474027.1"/>
    <property type="molecule type" value="Genomic_DNA"/>
</dbReference>
<comment type="caution">
    <text evidence="3">The sequence shown here is derived from an EMBL/GenBank/DDBJ whole genome shotgun (WGS) entry which is preliminary data.</text>
</comment>
<keyword evidence="4" id="KW-1185">Reference proteome</keyword>
<dbReference type="SUPFAM" id="SSF52402">
    <property type="entry name" value="Adenine nucleotide alpha hydrolases-like"/>
    <property type="match status" value="1"/>
</dbReference>
<accession>A0ABS4DLU7</accession>
<comment type="similarity">
    <text evidence="1">Belongs to the universal stress protein A family.</text>
</comment>
<gene>
    <name evidence="3" type="ORF">J7I44_06930</name>
</gene>
<dbReference type="Gene3D" id="3.40.50.12370">
    <property type="match status" value="1"/>
</dbReference>
<dbReference type="InterPro" id="IPR006015">
    <property type="entry name" value="Universal_stress_UspA"/>
</dbReference>
<proteinExistence type="inferred from homology"/>
<evidence type="ECO:0000313" key="3">
    <source>
        <dbReference type="EMBL" id="MBP1474027.1"/>
    </source>
</evidence>
<dbReference type="RefSeq" id="WP_209618017.1">
    <property type="nucleotide sequence ID" value="NZ_JAGJRS010000014.1"/>
</dbReference>
<dbReference type="CDD" id="cd00293">
    <property type="entry name" value="USP-like"/>
    <property type="match status" value="1"/>
</dbReference>